<name>A0ABV5M1J6_9ACTN</name>
<protein>
    <submittedName>
        <fullName evidence="2">MEDS domain-containing protein</fullName>
    </submittedName>
</protein>
<dbReference type="InterPro" id="IPR058548">
    <property type="entry name" value="MlaB-like_STAS"/>
</dbReference>
<evidence type="ECO:0000313" key="2">
    <source>
        <dbReference type="EMBL" id="MFB9442711.1"/>
    </source>
</evidence>
<accession>A0ABV5M1J6</accession>
<dbReference type="Gene3D" id="3.30.750.24">
    <property type="entry name" value="STAS domain"/>
    <property type="match status" value="1"/>
</dbReference>
<dbReference type="RefSeq" id="WP_223103024.1">
    <property type="nucleotide sequence ID" value="NZ_CP061913.1"/>
</dbReference>
<reference evidence="2 3" key="1">
    <citation type="submission" date="2024-09" db="EMBL/GenBank/DDBJ databases">
        <authorList>
            <person name="Sun Q."/>
            <person name="Mori K."/>
        </authorList>
    </citation>
    <scope>NUCLEOTIDE SEQUENCE [LARGE SCALE GENOMIC DNA]</scope>
    <source>
        <strain evidence="2 3">JCM 3307</strain>
    </source>
</reference>
<dbReference type="InterPro" id="IPR002645">
    <property type="entry name" value="STAS_dom"/>
</dbReference>
<evidence type="ECO:0000313" key="3">
    <source>
        <dbReference type="Proteomes" id="UP001589608"/>
    </source>
</evidence>
<proteinExistence type="predicted"/>
<feature type="domain" description="STAS" evidence="1">
    <location>
        <begin position="198"/>
        <end position="278"/>
    </location>
</feature>
<organism evidence="2 3">
    <name type="scientific">Dactylosporangium vinaceum</name>
    <dbReference type="NCBI Taxonomy" id="53362"/>
    <lineage>
        <taxon>Bacteria</taxon>
        <taxon>Bacillati</taxon>
        <taxon>Actinomycetota</taxon>
        <taxon>Actinomycetes</taxon>
        <taxon>Micromonosporales</taxon>
        <taxon>Micromonosporaceae</taxon>
        <taxon>Dactylosporangium</taxon>
    </lineage>
</organism>
<dbReference type="Proteomes" id="UP001589608">
    <property type="component" value="Unassembled WGS sequence"/>
</dbReference>
<evidence type="ECO:0000259" key="1">
    <source>
        <dbReference type="PROSITE" id="PS50801"/>
    </source>
</evidence>
<dbReference type="SUPFAM" id="SSF52091">
    <property type="entry name" value="SpoIIaa-like"/>
    <property type="match status" value="1"/>
</dbReference>
<dbReference type="InterPro" id="IPR036513">
    <property type="entry name" value="STAS_dom_sf"/>
</dbReference>
<dbReference type="EMBL" id="JBHMCA010000018">
    <property type="protein sequence ID" value="MFB9442711.1"/>
    <property type="molecule type" value="Genomic_DNA"/>
</dbReference>
<dbReference type="Pfam" id="PF14417">
    <property type="entry name" value="MEDS"/>
    <property type="match status" value="1"/>
</dbReference>
<dbReference type="Pfam" id="PF13466">
    <property type="entry name" value="STAS_2"/>
    <property type="match status" value="1"/>
</dbReference>
<dbReference type="InterPro" id="IPR025847">
    <property type="entry name" value="MEDS_domain"/>
</dbReference>
<sequence length="278" mass="29659">MVGTATLAGLQAGDHVCVPFHGARVRGQLMEQFVRTGLDEGDKIICCTVADDPERLTAALVAADSRAADALRDGRLQIGSAAESYLASGRFDAEQVAHDLRRLIWRARREGHPGIRVIADMAWATGSVPGTDRLAWYEAEVNRVFAGGFASGVCLYDRGAFTPVRLRRYIGTHPGTAEPGDPQPPQLRMRHTAQPRGLALTGEADIANRAALIAVLDGLRADLPGDDPLTVDLSALTFADVGAAAAIVRLARRERGLLITGASRRLAGLLDLVRQVDA</sequence>
<gene>
    <name evidence="2" type="ORF">ACFFTR_06385</name>
</gene>
<dbReference type="PROSITE" id="PS50801">
    <property type="entry name" value="STAS"/>
    <property type="match status" value="1"/>
</dbReference>
<comment type="caution">
    <text evidence="2">The sequence shown here is derived from an EMBL/GenBank/DDBJ whole genome shotgun (WGS) entry which is preliminary data.</text>
</comment>
<keyword evidence="3" id="KW-1185">Reference proteome</keyword>